<feature type="transmembrane region" description="Helical" evidence="8">
    <location>
        <begin position="112"/>
        <end position="131"/>
    </location>
</feature>
<accession>A0A9X9X7E1</accession>
<evidence type="ECO:0000256" key="7">
    <source>
        <dbReference type="ARBA" id="ARBA00024033"/>
    </source>
</evidence>
<proteinExistence type="inferred from homology"/>
<feature type="transmembrane region" description="Helical" evidence="8">
    <location>
        <begin position="175"/>
        <end position="198"/>
    </location>
</feature>
<keyword evidence="10" id="KW-1185">Reference proteome</keyword>
<sequence>MRDAPWLTAERARLWCTALGVAMLAGVAILVGTTRGGIAMNGMPVAGDFLSFWAASDLLLAGRPADAYRPEPHIAVQAALFPGIAGYFAFFYPPVFLLLCAPLALLPYGASVAAWLAVTGGAYAAATRALLPRWGWLPVLAFPAGLINIRYGQNGFLSAALFAAAAALLEKRPVLAGIALGGLAYKPHLAIAVPFVLAAAGRWRAFFACGATAAALAALSWAVLGSDTWAAFREGSALARRALEEGWVSPEKMISLFAGVRLMGGSLALAWGLQGVLTASVLVLAMLAARRRPGGTAEVAVIAAAAMLVSPFLLDYDLVVTAVPLAWLLLAGICAGFLPWEKLLLVLLYIWPLAARMAVEATRLPLAVLAGLVLFALALRRLRAAAP</sequence>
<feature type="transmembrane region" description="Helical" evidence="8">
    <location>
        <begin position="151"/>
        <end position="169"/>
    </location>
</feature>
<keyword evidence="6 8" id="KW-0472">Membrane</keyword>
<organism evidence="9 10">
    <name type="scientific">Neoroseomonas eburnea</name>
    <dbReference type="NCBI Taxonomy" id="1346889"/>
    <lineage>
        <taxon>Bacteria</taxon>
        <taxon>Pseudomonadati</taxon>
        <taxon>Pseudomonadota</taxon>
        <taxon>Alphaproteobacteria</taxon>
        <taxon>Acetobacterales</taxon>
        <taxon>Acetobacteraceae</taxon>
        <taxon>Neoroseomonas</taxon>
    </lineage>
</organism>
<feature type="transmembrane region" description="Helical" evidence="8">
    <location>
        <begin position="268"/>
        <end position="289"/>
    </location>
</feature>
<keyword evidence="3" id="KW-0808">Transferase</keyword>
<dbReference type="GO" id="GO:0016758">
    <property type="term" value="F:hexosyltransferase activity"/>
    <property type="evidence" value="ECO:0007669"/>
    <property type="project" value="InterPro"/>
</dbReference>
<keyword evidence="5 8" id="KW-1133">Transmembrane helix</keyword>
<evidence type="ECO:0000313" key="10">
    <source>
        <dbReference type="Proteomes" id="UP001138709"/>
    </source>
</evidence>
<evidence type="ECO:0000256" key="1">
    <source>
        <dbReference type="ARBA" id="ARBA00004651"/>
    </source>
</evidence>
<name>A0A9X9X7E1_9PROT</name>
<dbReference type="GO" id="GO:0005886">
    <property type="term" value="C:plasma membrane"/>
    <property type="evidence" value="ECO:0007669"/>
    <property type="project" value="UniProtKB-SubCell"/>
</dbReference>
<reference evidence="9" key="2">
    <citation type="journal article" date="2021" name="Syst. Appl. Microbiol.">
        <title>Roseomonas hellenica sp. nov., isolated from roots of wild-growing Alkanna tinctoria.</title>
        <authorList>
            <person name="Rat A."/>
            <person name="Naranjo H.D."/>
            <person name="Lebbe L."/>
            <person name="Cnockaert M."/>
            <person name="Krigas N."/>
            <person name="Grigoriadou K."/>
            <person name="Maloupa E."/>
            <person name="Willems A."/>
        </authorList>
    </citation>
    <scope>NUCLEOTIDE SEQUENCE</scope>
    <source>
        <strain evidence="9">LMG 31228</strain>
    </source>
</reference>
<keyword evidence="4 8" id="KW-0812">Transmembrane</keyword>
<comment type="caution">
    <text evidence="9">The sequence shown here is derived from an EMBL/GenBank/DDBJ whole genome shotgun (WGS) entry which is preliminary data.</text>
</comment>
<feature type="transmembrane region" description="Helical" evidence="8">
    <location>
        <begin position="363"/>
        <end position="382"/>
    </location>
</feature>
<evidence type="ECO:0000256" key="5">
    <source>
        <dbReference type="ARBA" id="ARBA00022989"/>
    </source>
</evidence>
<comment type="similarity">
    <text evidence="7">Belongs to the glycosyltransferase 87 family.</text>
</comment>
<evidence type="ECO:0000256" key="6">
    <source>
        <dbReference type="ARBA" id="ARBA00023136"/>
    </source>
</evidence>
<dbReference type="InterPro" id="IPR018584">
    <property type="entry name" value="GT87"/>
</dbReference>
<evidence type="ECO:0000256" key="4">
    <source>
        <dbReference type="ARBA" id="ARBA00022692"/>
    </source>
</evidence>
<feature type="transmembrane region" description="Helical" evidence="8">
    <location>
        <begin position="326"/>
        <end position="351"/>
    </location>
</feature>
<dbReference type="RefSeq" id="WP_211844992.1">
    <property type="nucleotide sequence ID" value="NZ_JAAEDL010000003.1"/>
</dbReference>
<evidence type="ECO:0000256" key="3">
    <source>
        <dbReference type="ARBA" id="ARBA00022679"/>
    </source>
</evidence>
<comment type="subcellular location">
    <subcellularLocation>
        <location evidence="1">Cell membrane</location>
        <topology evidence="1">Multi-pass membrane protein</topology>
    </subcellularLocation>
</comment>
<evidence type="ECO:0000256" key="2">
    <source>
        <dbReference type="ARBA" id="ARBA00022475"/>
    </source>
</evidence>
<dbReference type="AlphaFoldDB" id="A0A9X9X7E1"/>
<feature type="transmembrane region" description="Helical" evidence="8">
    <location>
        <begin position="205"/>
        <end position="224"/>
    </location>
</feature>
<evidence type="ECO:0000313" key="9">
    <source>
        <dbReference type="EMBL" id="MBR0679627.1"/>
    </source>
</evidence>
<dbReference type="EMBL" id="JAAEDL010000003">
    <property type="protein sequence ID" value="MBR0679627.1"/>
    <property type="molecule type" value="Genomic_DNA"/>
</dbReference>
<dbReference type="Proteomes" id="UP001138709">
    <property type="component" value="Unassembled WGS sequence"/>
</dbReference>
<dbReference type="Pfam" id="PF09594">
    <property type="entry name" value="GT87"/>
    <property type="match status" value="1"/>
</dbReference>
<gene>
    <name evidence="9" type="ORF">GXW74_03960</name>
</gene>
<protein>
    <submittedName>
        <fullName evidence="9">DUF2029 domain-containing protein</fullName>
    </submittedName>
</protein>
<feature type="transmembrane region" description="Helical" evidence="8">
    <location>
        <begin position="12"/>
        <end position="31"/>
    </location>
</feature>
<evidence type="ECO:0000256" key="8">
    <source>
        <dbReference type="SAM" id="Phobius"/>
    </source>
</evidence>
<keyword evidence="2" id="KW-1003">Cell membrane</keyword>
<feature type="transmembrane region" description="Helical" evidence="8">
    <location>
        <begin position="296"/>
        <end position="314"/>
    </location>
</feature>
<feature type="transmembrane region" description="Helical" evidence="8">
    <location>
        <begin position="74"/>
        <end position="92"/>
    </location>
</feature>
<reference evidence="9" key="1">
    <citation type="submission" date="2020-01" db="EMBL/GenBank/DDBJ databases">
        <authorList>
            <person name="Rat A."/>
        </authorList>
    </citation>
    <scope>NUCLEOTIDE SEQUENCE</scope>
    <source>
        <strain evidence="9">LMG 31228</strain>
    </source>
</reference>